<dbReference type="Proteomes" id="UP000054107">
    <property type="component" value="Unassembled WGS sequence"/>
</dbReference>
<evidence type="ECO:0000313" key="3">
    <source>
        <dbReference type="Proteomes" id="UP000054107"/>
    </source>
</evidence>
<proteinExistence type="predicted"/>
<gene>
    <name evidence="2" type="primary">PARPA_10530.1 scaffold 40957</name>
</gene>
<sequence>MSHSTNNIHNLLSTPTRRVRGRPPMSHDVSTQVDQDASNIPGETLSEAYQDDALPDYTDDAMQIKAESGDVSIAAVISRLSHKVSYTRSHFL</sequence>
<name>A0A0B7NCJ8_9FUNG</name>
<feature type="compositionally biased region" description="Polar residues" evidence="1">
    <location>
        <begin position="1"/>
        <end position="16"/>
    </location>
</feature>
<keyword evidence="3" id="KW-1185">Reference proteome</keyword>
<feature type="non-terminal residue" evidence="2">
    <location>
        <position position="92"/>
    </location>
</feature>
<dbReference type="AlphaFoldDB" id="A0A0B7NCJ8"/>
<reference evidence="2 3" key="1">
    <citation type="submission" date="2014-09" db="EMBL/GenBank/DDBJ databases">
        <authorList>
            <person name="Ellenberger Sabrina"/>
        </authorList>
    </citation>
    <scope>NUCLEOTIDE SEQUENCE [LARGE SCALE GENOMIC DNA]</scope>
    <source>
        <strain evidence="2 3">CBS 412.66</strain>
    </source>
</reference>
<accession>A0A0B7NCJ8</accession>
<feature type="compositionally biased region" description="Polar residues" evidence="1">
    <location>
        <begin position="28"/>
        <end position="38"/>
    </location>
</feature>
<evidence type="ECO:0000313" key="2">
    <source>
        <dbReference type="EMBL" id="CEP16276.1"/>
    </source>
</evidence>
<organism evidence="2 3">
    <name type="scientific">Parasitella parasitica</name>
    <dbReference type="NCBI Taxonomy" id="35722"/>
    <lineage>
        <taxon>Eukaryota</taxon>
        <taxon>Fungi</taxon>
        <taxon>Fungi incertae sedis</taxon>
        <taxon>Mucoromycota</taxon>
        <taxon>Mucoromycotina</taxon>
        <taxon>Mucoromycetes</taxon>
        <taxon>Mucorales</taxon>
        <taxon>Mucorineae</taxon>
        <taxon>Mucoraceae</taxon>
        <taxon>Parasitella</taxon>
    </lineage>
</organism>
<feature type="region of interest" description="Disordered" evidence="1">
    <location>
        <begin position="1"/>
        <end position="39"/>
    </location>
</feature>
<evidence type="ECO:0000256" key="1">
    <source>
        <dbReference type="SAM" id="MobiDB-lite"/>
    </source>
</evidence>
<dbReference type="EMBL" id="LN732994">
    <property type="protein sequence ID" value="CEP16276.1"/>
    <property type="molecule type" value="Genomic_DNA"/>
</dbReference>
<protein>
    <submittedName>
        <fullName evidence="2">Uncharacterized protein</fullName>
    </submittedName>
</protein>